<organism evidence="2 3">
    <name type="scientific">Trichuris muris</name>
    <name type="common">Mouse whipworm</name>
    <dbReference type="NCBI Taxonomy" id="70415"/>
    <lineage>
        <taxon>Eukaryota</taxon>
        <taxon>Metazoa</taxon>
        <taxon>Ecdysozoa</taxon>
        <taxon>Nematoda</taxon>
        <taxon>Enoplea</taxon>
        <taxon>Dorylaimia</taxon>
        <taxon>Trichinellida</taxon>
        <taxon>Trichuridae</taxon>
        <taxon>Trichuris</taxon>
    </lineage>
</organism>
<reference evidence="3" key="1">
    <citation type="submission" date="2019-12" db="UniProtKB">
        <authorList>
            <consortium name="WormBaseParasite"/>
        </authorList>
    </citation>
    <scope>IDENTIFICATION</scope>
</reference>
<proteinExistence type="predicted"/>
<evidence type="ECO:0000256" key="1">
    <source>
        <dbReference type="SAM" id="Phobius"/>
    </source>
</evidence>
<name>A0A5S6R1F8_TRIMR</name>
<sequence length="151" mass="16932">MQEGEKSKLAKPLDIENTLYCGAYQVAAFTVFQVCCFTLASNMAYMLYAGLEPKWTCELEGGPQGVNGSTENQCELFESGRCYNVTWHDVSFRSIVYEWNLLCSRRSIVYLMMTIQMAGLLVGSPLIAQMADSCGRKPVGSLHTMRLHYES</sequence>
<dbReference type="STRING" id="70415.A0A5S6R1F8"/>
<protein>
    <submittedName>
        <fullName evidence="3">Major facilitator superfamily (MFS) profile domain-containing protein</fullName>
    </submittedName>
</protein>
<accession>A0A5S6R1F8</accession>
<dbReference type="WBParaSite" id="TMUE_3000013263.1">
    <property type="protein sequence ID" value="TMUE_3000013263.1"/>
    <property type="gene ID" value="WBGene00287275"/>
</dbReference>
<keyword evidence="1" id="KW-1133">Transmembrane helix</keyword>
<keyword evidence="1" id="KW-0472">Membrane</keyword>
<keyword evidence="1" id="KW-0812">Transmembrane</keyword>
<keyword evidence="2" id="KW-1185">Reference proteome</keyword>
<evidence type="ECO:0000313" key="2">
    <source>
        <dbReference type="Proteomes" id="UP000046395"/>
    </source>
</evidence>
<dbReference type="AlphaFoldDB" id="A0A5S6R1F8"/>
<dbReference type="Proteomes" id="UP000046395">
    <property type="component" value="Unassembled WGS sequence"/>
</dbReference>
<feature type="transmembrane region" description="Helical" evidence="1">
    <location>
        <begin position="21"/>
        <end position="45"/>
    </location>
</feature>
<feature type="transmembrane region" description="Helical" evidence="1">
    <location>
        <begin position="108"/>
        <end position="128"/>
    </location>
</feature>
<evidence type="ECO:0000313" key="3">
    <source>
        <dbReference type="WBParaSite" id="TMUE_3000013263.1"/>
    </source>
</evidence>